<dbReference type="Gene3D" id="6.10.340.10">
    <property type="match status" value="1"/>
</dbReference>
<reference evidence="14 15" key="1">
    <citation type="submission" date="2024-04" db="EMBL/GenBank/DDBJ databases">
        <title>draft genome sequnece of Paenibacillus filicis.</title>
        <authorList>
            <person name="Kim D.-U."/>
        </authorList>
    </citation>
    <scope>NUCLEOTIDE SEQUENCE [LARGE SCALE GENOMIC DNA]</scope>
    <source>
        <strain evidence="14 15">KACC14197</strain>
    </source>
</reference>
<dbReference type="CDD" id="cd18773">
    <property type="entry name" value="PDC1_HK_sensor"/>
    <property type="match status" value="1"/>
</dbReference>
<comment type="subcellular location">
    <subcellularLocation>
        <location evidence="1">Cell membrane</location>
        <topology evidence="1">Multi-pass membrane protein</topology>
    </subcellularLocation>
</comment>
<dbReference type="PROSITE" id="PS50111">
    <property type="entry name" value="CHEMOTAXIS_TRANSDUC_2"/>
    <property type="match status" value="1"/>
</dbReference>
<evidence type="ECO:0000259" key="12">
    <source>
        <dbReference type="PROSITE" id="PS50111"/>
    </source>
</evidence>
<dbReference type="InterPro" id="IPR033479">
    <property type="entry name" value="dCache_1"/>
</dbReference>
<evidence type="ECO:0000256" key="1">
    <source>
        <dbReference type="ARBA" id="ARBA00004651"/>
    </source>
</evidence>
<evidence type="ECO:0000256" key="11">
    <source>
        <dbReference type="SAM" id="Phobius"/>
    </source>
</evidence>
<accession>A0ABU9DN91</accession>
<dbReference type="InterPro" id="IPR004089">
    <property type="entry name" value="MCPsignal_dom"/>
</dbReference>
<dbReference type="SUPFAM" id="SSF103190">
    <property type="entry name" value="Sensory domain-like"/>
    <property type="match status" value="1"/>
</dbReference>
<dbReference type="InterPro" id="IPR003660">
    <property type="entry name" value="HAMP_dom"/>
</dbReference>
<protein>
    <submittedName>
        <fullName evidence="14">Methyl-accepting chemotaxis protein</fullName>
    </submittedName>
</protein>
<feature type="domain" description="Methyl-accepting transducer" evidence="12">
    <location>
        <begin position="377"/>
        <end position="614"/>
    </location>
</feature>
<evidence type="ECO:0000256" key="7">
    <source>
        <dbReference type="ARBA" id="ARBA00023136"/>
    </source>
</evidence>
<dbReference type="SUPFAM" id="SSF58104">
    <property type="entry name" value="Methyl-accepting chemotaxis protein (MCP) signaling domain"/>
    <property type="match status" value="1"/>
</dbReference>
<comment type="similarity">
    <text evidence="9">Belongs to the methyl-accepting chemotaxis (MCP) protein family.</text>
</comment>
<keyword evidence="8 10" id="KW-0807">Transducer</keyword>
<keyword evidence="15" id="KW-1185">Reference proteome</keyword>
<keyword evidence="7 11" id="KW-0472">Membrane</keyword>
<dbReference type="PRINTS" id="PR00260">
    <property type="entry name" value="CHEMTRNSDUCR"/>
</dbReference>
<comment type="caution">
    <text evidence="14">The sequence shown here is derived from an EMBL/GenBank/DDBJ whole genome shotgun (WGS) entry which is preliminary data.</text>
</comment>
<keyword evidence="2" id="KW-1003">Cell membrane</keyword>
<dbReference type="PROSITE" id="PS50885">
    <property type="entry name" value="HAMP"/>
    <property type="match status" value="1"/>
</dbReference>
<evidence type="ECO:0000256" key="8">
    <source>
        <dbReference type="ARBA" id="ARBA00023224"/>
    </source>
</evidence>
<gene>
    <name evidence="14" type="ORF">WMW72_16680</name>
</gene>
<dbReference type="CDD" id="cd12912">
    <property type="entry name" value="PDC2_MCP_like"/>
    <property type="match status" value="1"/>
</dbReference>
<dbReference type="SMART" id="SM00283">
    <property type="entry name" value="MA"/>
    <property type="match status" value="1"/>
</dbReference>
<feature type="domain" description="HAMP" evidence="13">
    <location>
        <begin position="306"/>
        <end position="358"/>
    </location>
</feature>
<name>A0ABU9DN91_9BACL</name>
<evidence type="ECO:0000256" key="10">
    <source>
        <dbReference type="PROSITE-ProRule" id="PRU00284"/>
    </source>
</evidence>
<evidence type="ECO:0000256" key="4">
    <source>
        <dbReference type="ARBA" id="ARBA00022500"/>
    </source>
</evidence>
<dbReference type="InterPro" id="IPR029151">
    <property type="entry name" value="Sensor-like_sf"/>
</dbReference>
<keyword evidence="6 11" id="KW-1133">Transmembrane helix</keyword>
<dbReference type="Gene3D" id="1.10.287.950">
    <property type="entry name" value="Methyl-accepting chemotaxis protein"/>
    <property type="match status" value="1"/>
</dbReference>
<evidence type="ECO:0000256" key="5">
    <source>
        <dbReference type="ARBA" id="ARBA00022692"/>
    </source>
</evidence>
<dbReference type="RefSeq" id="WP_341416651.1">
    <property type="nucleotide sequence ID" value="NZ_JBBPCC010000010.1"/>
</dbReference>
<dbReference type="EMBL" id="JBBPCC010000010">
    <property type="protein sequence ID" value="MEK8129543.1"/>
    <property type="molecule type" value="Genomic_DNA"/>
</dbReference>
<evidence type="ECO:0000256" key="3">
    <source>
        <dbReference type="ARBA" id="ARBA00022481"/>
    </source>
</evidence>
<feature type="transmembrane region" description="Helical" evidence="11">
    <location>
        <begin position="21"/>
        <end position="42"/>
    </location>
</feature>
<evidence type="ECO:0000256" key="6">
    <source>
        <dbReference type="ARBA" id="ARBA00022989"/>
    </source>
</evidence>
<organism evidence="14 15">
    <name type="scientific">Paenibacillus filicis</name>
    <dbReference type="NCBI Taxonomy" id="669464"/>
    <lineage>
        <taxon>Bacteria</taxon>
        <taxon>Bacillati</taxon>
        <taxon>Bacillota</taxon>
        <taxon>Bacilli</taxon>
        <taxon>Bacillales</taxon>
        <taxon>Paenibacillaceae</taxon>
        <taxon>Paenibacillus</taxon>
    </lineage>
</organism>
<evidence type="ECO:0000256" key="9">
    <source>
        <dbReference type="ARBA" id="ARBA00029447"/>
    </source>
</evidence>
<dbReference type="Pfam" id="PF00015">
    <property type="entry name" value="MCPsignal"/>
    <property type="match status" value="1"/>
</dbReference>
<dbReference type="InterPro" id="IPR004090">
    <property type="entry name" value="Chemotax_Me-accpt_rcpt"/>
</dbReference>
<dbReference type="SMART" id="SM00304">
    <property type="entry name" value="HAMP"/>
    <property type="match status" value="1"/>
</dbReference>
<evidence type="ECO:0000256" key="2">
    <source>
        <dbReference type="ARBA" id="ARBA00022475"/>
    </source>
</evidence>
<proteinExistence type="inferred from homology"/>
<dbReference type="CDD" id="cd06225">
    <property type="entry name" value="HAMP"/>
    <property type="match status" value="1"/>
</dbReference>
<evidence type="ECO:0000313" key="14">
    <source>
        <dbReference type="EMBL" id="MEK8129543.1"/>
    </source>
</evidence>
<dbReference type="Pfam" id="PF02743">
    <property type="entry name" value="dCache_1"/>
    <property type="match status" value="1"/>
</dbReference>
<keyword evidence="4" id="KW-0145">Chemotaxis</keyword>
<dbReference type="PANTHER" id="PTHR32089">
    <property type="entry name" value="METHYL-ACCEPTING CHEMOTAXIS PROTEIN MCPB"/>
    <property type="match status" value="1"/>
</dbReference>
<dbReference type="Proteomes" id="UP001469365">
    <property type="component" value="Unassembled WGS sequence"/>
</dbReference>
<feature type="transmembrane region" description="Helical" evidence="11">
    <location>
        <begin position="287"/>
        <end position="305"/>
    </location>
</feature>
<evidence type="ECO:0000259" key="13">
    <source>
        <dbReference type="PROSITE" id="PS50885"/>
    </source>
</evidence>
<sequence>MNATLQTQIFKKLTMKRLRSWLLTIFALTLIIPSSVIGYFSYESAKLELQKKLEETAESNVNLLNQMIDQIIQLEVANVKQLALQITSAQIDKRDAQTQKLIEDFMKQHPELEILTLGNNNGAWMKAPDPGKQEFDPRKRDWYQGLLKSPGDVLVSDPFVSATTNNIVTSVGITLPDGNGAIGINLSLNKMADMVKDVKFGSEGYAFVLDRTNKYLAHPTKKTGEQADGERFETMQKNKSGSVSYTLEGKSRKAFYITNELTGWKIATVLMTEEYGIAARPILQQTVVVLIVATLLGMLLLTFIINRITKPIEQLSVSATRVRDGKLNEKVITNRVDEIGTLANNYNAMVESLRGIVQEVSETSGQVAASSEQMAASTEENAKAVEHVNILVQESAKAVESQSVTIDESARTMEEMAAGILKIAESANAIVESSGKTAADVEAGSEKVELVTEQMEAIRKSVDESVDIIENLNGLSAKVFEMNTAISDIAGQTNLLSLNAAIEAARAGENGKGFAVVAGEVRKLADQSKQTAEQIEHIMSNMTKLIQRATEVMKSKVTADVERGIQVTAEAYRAFENIQSSTQHIVNQIHDISAITEQMSASSEEVSASVHEMSHMAQGTMDSFQSVSAAAQQQLAAMEEISSATAALSKMAEDMQRTVERFSW</sequence>
<evidence type="ECO:0000313" key="15">
    <source>
        <dbReference type="Proteomes" id="UP001469365"/>
    </source>
</evidence>
<dbReference type="CDD" id="cd11386">
    <property type="entry name" value="MCP_signal"/>
    <property type="match status" value="1"/>
</dbReference>
<dbReference type="PANTHER" id="PTHR32089:SF114">
    <property type="entry name" value="METHYL-ACCEPTING CHEMOTAXIS PROTEIN MCPB"/>
    <property type="match status" value="1"/>
</dbReference>
<dbReference type="Gene3D" id="3.30.450.20">
    <property type="entry name" value="PAS domain"/>
    <property type="match status" value="2"/>
</dbReference>
<keyword evidence="3" id="KW-0488">Methylation</keyword>
<keyword evidence="5 11" id="KW-0812">Transmembrane</keyword>
<dbReference type="Pfam" id="PF00672">
    <property type="entry name" value="HAMP"/>
    <property type="match status" value="1"/>
</dbReference>